<feature type="compositionally biased region" description="Acidic residues" evidence="1">
    <location>
        <begin position="9"/>
        <end position="22"/>
    </location>
</feature>
<evidence type="ECO:0000313" key="3">
    <source>
        <dbReference type="EMBL" id="CAI9572539.1"/>
    </source>
</evidence>
<protein>
    <recommendedName>
        <fullName evidence="2">Tex-like protein N-terminal domain-containing protein</fullName>
    </recommendedName>
</protein>
<dbReference type="InterPro" id="IPR023323">
    <property type="entry name" value="Tex-like_dom_sf"/>
</dbReference>
<feature type="domain" description="Tex-like protein N-terminal" evidence="2">
    <location>
        <begin position="204"/>
        <end position="277"/>
    </location>
</feature>
<evidence type="ECO:0000259" key="2">
    <source>
        <dbReference type="Pfam" id="PF09371"/>
    </source>
</evidence>
<feature type="compositionally biased region" description="Basic and acidic residues" evidence="1">
    <location>
        <begin position="94"/>
        <end position="109"/>
    </location>
</feature>
<sequence length="382" mass="42974">MSFLSGMSETEDDSQEDEEEWMPEAKAPPAKRQARKPKEPTKKPAAKAKTAAAPKPRKPAAKRTSKTSIPVTEESGITSENKDSDASTFQEITVKQERKSISVEQTIKKEKPKKRKMATETSKAKPIKVKAERKSLSVDEFPSTSSKDTNLNLKNERRSTEEEEPPDDFTFGPPTKKLKTSDAAGKPVKYKSSSSGHEGTEMNWDIVEVLAERTNVEPWVCANIIKLFQDENTIPFIARYRKELINNLDADTLREVQQSLEELRSVARKAHSLMEKLRKEGKLNPGLHNEMLNCRTLDEIEHVYAPFKTGSKGTKAQRARQLGLEPAAKALIETPQQLNLHMFIKEDTEGLSILREIEVGVQHILADMIAKDKDTLDSIRNL</sequence>
<dbReference type="InterPro" id="IPR023319">
    <property type="entry name" value="Tex-like_HTH_dom_sf"/>
</dbReference>
<dbReference type="Gene3D" id="1.10.3500.10">
    <property type="entry name" value="Tex N-terminal region-like"/>
    <property type="match status" value="1"/>
</dbReference>
<dbReference type="Proteomes" id="UP001162483">
    <property type="component" value="Unassembled WGS sequence"/>
</dbReference>
<dbReference type="SUPFAM" id="SSF158832">
    <property type="entry name" value="Tex N-terminal region-like"/>
    <property type="match status" value="1"/>
</dbReference>
<evidence type="ECO:0000313" key="4">
    <source>
        <dbReference type="Proteomes" id="UP001162483"/>
    </source>
</evidence>
<feature type="compositionally biased region" description="Polar residues" evidence="1">
    <location>
        <begin position="66"/>
        <end position="79"/>
    </location>
</feature>
<evidence type="ECO:0000256" key="1">
    <source>
        <dbReference type="SAM" id="MobiDB-lite"/>
    </source>
</evidence>
<accession>A0ABN9DKP0</accession>
<dbReference type="InterPro" id="IPR018974">
    <property type="entry name" value="Tex-like_N"/>
</dbReference>
<feature type="compositionally biased region" description="Basic residues" evidence="1">
    <location>
        <begin position="55"/>
        <end position="65"/>
    </location>
</feature>
<feature type="region of interest" description="Disordered" evidence="1">
    <location>
        <begin position="1"/>
        <end position="199"/>
    </location>
</feature>
<dbReference type="PANTHER" id="PTHR10724">
    <property type="entry name" value="30S RIBOSOMAL PROTEIN S1"/>
    <property type="match status" value="1"/>
</dbReference>
<name>A0ABN9DKP0_9NEOB</name>
<feature type="non-terminal residue" evidence="3">
    <location>
        <position position="382"/>
    </location>
</feature>
<dbReference type="PANTHER" id="PTHR10724:SF10">
    <property type="entry name" value="S1 RNA-BINDING DOMAIN-CONTAINING PROTEIN 1"/>
    <property type="match status" value="1"/>
</dbReference>
<dbReference type="Gene3D" id="1.10.10.650">
    <property type="entry name" value="RuvA domain 2-like"/>
    <property type="match status" value="1"/>
</dbReference>
<dbReference type="InterPro" id="IPR050437">
    <property type="entry name" value="Ribos_protein_bS1-like"/>
</dbReference>
<organism evidence="3 4">
    <name type="scientific">Staurois parvus</name>
    <dbReference type="NCBI Taxonomy" id="386267"/>
    <lineage>
        <taxon>Eukaryota</taxon>
        <taxon>Metazoa</taxon>
        <taxon>Chordata</taxon>
        <taxon>Craniata</taxon>
        <taxon>Vertebrata</taxon>
        <taxon>Euteleostomi</taxon>
        <taxon>Amphibia</taxon>
        <taxon>Batrachia</taxon>
        <taxon>Anura</taxon>
        <taxon>Neobatrachia</taxon>
        <taxon>Ranoidea</taxon>
        <taxon>Ranidae</taxon>
        <taxon>Staurois</taxon>
    </lineage>
</organism>
<keyword evidence="4" id="KW-1185">Reference proteome</keyword>
<comment type="caution">
    <text evidence="3">The sequence shown here is derived from an EMBL/GenBank/DDBJ whole genome shotgun (WGS) entry which is preliminary data.</text>
</comment>
<reference evidence="3" key="1">
    <citation type="submission" date="2023-05" db="EMBL/GenBank/DDBJ databases">
        <authorList>
            <person name="Stuckert A."/>
        </authorList>
    </citation>
    <scope>NUCLEOTIDE SEQUENCE</scope>
</reference>
<proteinExistence type="predicted"/>
<dbReference type="Pfam" id="PF09371">
    <property type="entry name" value="Tex_N"/>
    <property type="match status" value="1"/>
</dbReference>
<dbReference type="EMBL" id="CATNWA010014502">
    <property type="protein sequence ID" value="CAI9572539.1"/>
    <property type="molecule type" value="Genomic_DNA"/>
</dbReference>
<gene>
    <name evidence="3" type="ORF">SPARVUS_LOCUS7460085</name>
</gene>
<feature type="compositionally biased region" description="Polar residues" evidence="1">
    <location>
        <begin position="142"/>
        <end position="153"/>
    </location>
</feature>